<evidence type="ECO:0000256" key="2">
    <source>
        <dbReference type="ARBA" id="ARBA00022481"/>
    </source>
</evidence>
<evidence type="ECO:0000313" key="8">
    <source>
        <dbReference type="Proteomes" id="UP000178835"/>
    </source>
</evidence>
<dbReference type="InterPro" id="IPR045853">
    <property type="entry name" value="Pep_chain_release_fac_I_sf"/>
</dbReference>
<evidence type="ECO:0000256" key="4">
    <source>
        <dbReference type="SAM" id="Coils"/>
    </source>
</evidence>
<dbReference type="PANTHER" id="PTHR43804">
    <property type="entry name" value="LD18447P"/>
    <property type="match status" value="1"/>
</dbReference>
<reference evidence="7 8" key="1">
    <citation type="journal article" date="2016" name="Nat. Commun.">
        <title>Thousands of microbial genomes shed light on interconnected biogeochemical processes in an aquifer system.</title>
        <authorList>
            <person name="Anantharaman K."/>
            <person name="Brown C.T."/>
            <person name="Hug L.A."/>
            <person name="Sharon I."/>
            <person name="Castelle C.J."/>
            <person name="Probst A.J."/>
            <person name="Thomas B.C."/>
            <person name="Singh A."/>
            <person name="Wilkins M.J."/>
            <person name="Karaoz U."/>
            <person name="Brodie E.L."/>
            <person name="Williams K.H."/>
            <person name="Hubbard S.S."/>
            <person name="Banfield J.F."/>
        </authorList>
    </citation>
    <scope>NUCLEOTIDE SEQUENCE [LARGE SCALE GENOMIC DNA]</scope>
</reference>
<dbReference type="FunFam" id="3.30.160.20:FF:000004">
    <property type="entry name" value="Peptide chain release factor 1"/>
    <property type="match status" value="1"/>
</dbReference>
<name>A0A1G2HFX0_9BACT</name>
<comment type="caution">
    <text evidence="7">The sequence shown here is derived from an EMBL/GenBank/DDBJ whole genome shotgun (WGS) entry which is preliminary data.</text>
</comment>
<sequence>MSEIEKLKKEYEELSQKLSSKEVLSDMQGLHDISKRHGELKEVIELEEQIQKINELIKENHKIIDTEKDPEMVEMATDEADQLEEKLENARQELKEKLSPAPGARINEVIIEIRPGVGGEEAALFAQNLFRMYTRYAQIKGWKVGIIEENKSELKGIKGAMFEITGKGVYSALKNESGVQRVQRIPETEKMGRIHTSTASVAVLPKAKPIDIEIRPEDIKVETFRSSGPGGQNVNKVETAVRITYLPTGIAVASQVHKSQAQNREAAMTLLRSRLLAQKQEEEDRKRREERKGQIGTGERSEKIRTYNFPQDRVTDHRINKSWHNLPGILDGNIDKIVQELKKELE</sequence>
<comment type="similarity">
    <text evidence="1">Belongs to the prokaryotic/mitochondrial release factor family.</text>
</comment>
<organism evidence="7 8">
    <name type="scientific">Candidatus Spechtbacteria bacterium RIFCSPLOWO2_01_FULL_43_12</name>
    <dbReference type="NCBI Taxonomy" id="1802162"/>
    <lineage>
        <taxon>Bacteria</taxon>
        <taxon>Candidatus Spechtiibacteriota</taxon>
    </lineage>
</organism>
<feature type="domain" description="Prokaryotic-type class I peptide chain release factors" evidence="6">
    <location>
        <begin position="225"/>
        <end position="241"/>
    </location>
</feature>
<evidence type="ECO:0000256" key="3">
    <source>
        <dbReference type="ARBA" id="ARBA00022917"/>
    </source>
</evidence>
<dbReference type="Gene3D" id="3.30.70.1660">
    <property type="match status" value="2"/>
</dbReference>
<proteinExistence type="inferred from homology"/>
<feature type="compositionally biased region" description="Basic and acidic residues" evidence="5">
    <location>
        <begin position="279"/>
        <end position="305"/>
    </location>
</feature>
<feature type="coiled-coil region" evidence="4">
    <location>
        <begin position="1"/>
        <end position="100"/>
    </location>
</feature>
<evidence type="ECO:0000259" key="6">
    <source>
        <dbReference type="PROSITE" id="PS00745"/>
    </source>
</evidence>
<accession>A0A1G2HFX0</accession>
<keyword evidence="3" id="KW-0648">Protein biosynthesis</keyword>
<dbReference type="SUPFAM" id="SSF75620">
    <property type="entry name" value="Release factor"/>
    <property type="match status" value="1"/>
</dbReference>
<dbReference type="AlphaFoldDB" id="A0A1G2HFX0"/>
<dbReference type="Gene3D" id="6.10.140.1950">
    <property type="match status" value="1"/>
</dbReference>
<dbReference type="Proteomes" id="UP000178835">
    <property type="component" value="Unassembled WGS sequence"/>
</dbReference>
<dbReference type="Pfam" id="PF00472">
    <property type="entry name" value="RF-1"/>
    <property type="match status" value="1"/>
</dbReference>
<dbReference type="PROSITE" id="PS00745">
    <property type="entry name" value="RF_PROK_I"/>
    <property type="match status" value="1"/>
</dbReference>
<dbReference type="GO" id="GO:0003747">
    <property type="term" value="F:translation release factor activity"/>
    <property type="evidence" value="ECO:0007669"/>
    <property type="project" value="InterPro"/>
</dbReference>
<dbReference type="InterPro" id="IPR000352">
    <property type="entry name" value="Pep_chain_release_fac_I"/>
</dbReference>
<keyword evidence="2" id="KW-0488">Methylation</keyword>
<evidence type="ECO:0000256" key="5">
    <source>
        <dbReference type="SAM" id="MobiDB-lite"/>
    </source>
</evidence>
<dbReference type="SMART" id="SM00937">
    <property type="entry name" value="PCRF"/>
    <property type="match status" value="1"/>
</dbReference>
<evidence type="ECO:0000256" key="1">
    <source>
        <dbReference type="ARBA" id="ARBA00010835"/>
    </source>
</evidence>
<evidence type="ECO:0000313" key="7">
    <source>
        <dbReference type="EMBL" id="OGZ60798.1"/>
    </source>
</evidence>
<dbReference type="Gene3D" id="3.30.160.20">
    <property type="match status" value="1"/>
</dbReference>
<protein>
    <submittedName>
        <fullName evidence="7">Peptide chain release factor 1</fullName>
    </submittedName>
</protein>
<dbReference type="EMBL" id="MHOH01000012">
    <property type="protein sequence ID" value="OGZ60798.1"/>
    <property type="molecule type" value="Genomic_DNA"/>
</dbReference>
<dbReference type="PANTHER" id="PTHR43804:SF7">
    <property type="entry name" value="LD18447P"/>
    <property type="match status" value="1"/>
</dbReference>
<dbReference type="Pfam" id="PF03462">
    <property type="entry name" value="PCRF"/>
    <property type="match status" value="1"/>
</dbReference>
<keyword evidence="4" id="KW-0175">Coiled coil</keyword>
<dbReference type="InterPro" id="IPR005139">
    <property type="entry name" value="PCRF"/>
</dbReference>
<dbReference type="GO" id="GO:0005737">
    <property type="term" value="C:cytoplasm"/>
    <property type="evidence" value="ECO:0007669"/>
    <property type="project" value="UniProtKB-ARBA"/>
</dbReference>
<gene>
    <name evidence="7" type="ORF">A2919_01270</name>
</gene>
<dbReference type="NCBIfam" id="NF001859">
    <property type="entry name" value="PRK00591.1"/>
    <property type="match status" value="1"/>
</dbReference>
<feature type="region of interest" description="Disordered" evidence="5">
    <location>
        <begin position="278"/>
        <end position="309"/>
    </location>
</feature>
<dbReference type="InterPro" id="IPR050057">
    <property type="entry name" value="Prokaryotic/Mito_RF"/>
</dbReference>